<sequence length="348" mass="38347">MDGFQFIIESPQENQGHKKRPRLVTSCDNCRLKKIKCIQPSPETECEACKSSKVPCKFRDRERYFAERSRAIAGPSASGAASSQGSRKSSPTSHVESPAGPGPERRHSRPSSTYGSPHPYHPASRASSHSPPMAVYSSENYPRYQSYSPDQSRSSGSSGPYPRSSPPRPVTGSVSPFFDPSQHQAPHRNLLPLFVDVFFRNMSQQCPFITLDEVQERIRHHSLSPLLANALAAVSARLLDPADLQARGLYTAPEVYGDTAKNLLSSVLQQPALDTLHAMILIAWAEYKGGNTSSFRQYSDLAMRMALALGLSEDAVLGLSPYVPYQNRLRLTWSSVMQIQMYSSSIGA</sequence>
<dbReference type="CDD" id="cd12148">
    <property type="entry name" value="fungal_TF_MHR"/>
    <property type="match status" value="1"/>
</dbReference>
<evidence type="ECO:0000256" key="4">
    <source>
        <dbReference type="ARBA" id="ARBA00023163"/>
    </source>
</evidence>
<keyword evidence="2" id="KW-0479">Metal-binding</keyword>
<reference evidence="9" key="1">
    <citation type="journal article" date="2012" name="Science">
        <title>The Paleozoic origin of enzymatic lignin decomposition reconstructed from 31 fungal genomes.</title>
        <authorList>
            <person name="Floudas D."/>
            <person name="Binder M."/>
            <person name="Riley R."/>
            <person name="Barry K."/>
            <person name="Blanchette R.A."/>
            <person name="Henrissat B."/>
            <person name="Martinez A.T."/>
            <person name="Otillar R."/>
            <person name="Spatafora J.W."/>
            <person name="Yadav J.S."/>
            <person name="Aerts A."/>
            <person name="Benoit I."/>
            <person name="Boyd A."/>
            <person name="Carlson A."/>
            <person name="Copeland A."/>
            <person name="Coutinho P.M."/>
            <person name="de Vries R.P."/>
            <person name="Ferreira P."/>
            <person name="Findley K."/>
            <person name="Foster B."/>
            <person name="Gaskell J."/>
            <person name="Glotzer D."/>
            <person name="Gorecki P."/>
            <person name="Heitman J."/>
            <person name="Hesse C."/>
            <person name="Hori C."/>
            <person name="Igarashi K."/>
            <person name="Jurgens J.A."/>
            <person name="Kallen N."/>
            <person name="Kersten P."/>
            <person name="Kohler A."/>
            <person name="Kuees U."/>
            <person name="Kumar T.K.A."/>
            <person name="Kuo A."/>
            <person name="LaButti K."/>
            <person name="Larrondo L.F."/>
            <person name="Lindquist E."/>
            <person name="Ling A."/>
            <person name="Lombard V."/>
            <person name="Lucas S."/>
            <person name="Lundell T."/>
            <person name="Martin R."/>
            <person name="McLaughlin D.J."/>
            <person name="Morgenstern I."/>
            <person name="Morin E."/>
            <person name="Murat C."/>
            <person name="Nagy L.G."/>
            <person name="Nolan M."/>
            <person name="Ohm R.A."/>
            <person name="Patyshakuliyeva A."/>
            <person name="Rokas A."/>
            <person name="Ruiz-Duenas F.J."/>
            <person name="Sabat G."/>
            <person name="Salamov A."/>
            <person name="Samejima M."/>
            <person name="Schmutz J."/>
            <person name="Slot J.C."/>
            <person name="St John F."/>
            <person name="Stenlid J."/>
            <person name="Sun H."/>
            <person name="Sun S."/>
            <person name="Syed K."/>
            <person name="Tsang A."/>
            <person name="Wiebenga A."/>
            <person name="Young D."/>
            <person name="Pisabarro A."/>
            <person name="Eastwood D.C."/>
            <person name="Martin F."/>
            <person name="Cullen D."/>
            <person name="Grigoriev I.V."/>
            <person name="Hibbett D.S."/>
        </authorList>
    </citation>
    <scope>NUCLEOTIDE SEQUENCE [LARGE SCALE GENOMIC DNA]</scope>
    <source>
        <strain evidence="9">RWD-64-598 SS2</strain>
    </source>
</reference>
<dbReference type="Pfam" id="PF04082">
    <property type="entry name" value="Fungal_trans"/>
    <property type="match status" value="1"/>
</dbReference>
<name>A0A5M3MV94_CONPW</name>
<dbReference type="AlphaFoldDB" id="A0A5M3MV94"/>
<dbReference type="KEGG" id="cput:CONPUDRAFT_135973"/>
<proteinExistence type="predicted"/>
<evidence type="ECO:0000313" key="8">
    <source>
        <dbReference type="EMBL" id="EIW82635.1"/>
    </source>
</evidence>
<dbReference type="GO" id="GO:0003677">
    <property type="term" value="F:DNA binding"/>
    <property type="evidence" value="ECO:0007669"/>
    <property type="project" value="InterPro"/>
</dbReference>
<evidence type="ECO:0000256" key="2">
    <source>
        <dbReference type="ARBA" id="ARBA00022723"/>
    </source>
</evidence>
<dbReference type="EMBL" id="JH711576">
    <property type="protein sequence ID" value="EIW82635.1"/>
    <property type="molecule type" value="Genomic_DNA"/>
</dbReference>
<dbReference type="InterPro" id="IPR050815">
    <property type="entry name" value="TF_fung"/>
</dbReference>
<dbReference type="InterPro" id="IPR007219">
    <property type="entry name" value="XnlR_reg_dom"/>
</dbReference>
<feature type="compositionally biased region" description="Low complexity" evidence="6">
    <location>
        <begin position="71"/>
        <end position="90"/>
    </location>
</feature>
<dbReference type="PROSITE" id="PS00463">
    <property type="entry name" value="ZN2_CY6_FUNGAL_1"/>
    <property type="match status" value="1"/>
</dbReference>
<evidence type="ECO:0000259" key="7">
    <source>
        <dbReference type="PROSITE" id="PS50048"/>
    </source>
</evidence>
<dbReference type="GO" id="GO:0005634">
    <property type="term" value="C:nucleus"/>
    <property type="evidence" value="ECO:0007669"/>
    <property type="project" value="UniProtKB-SubCell"/>
</dbReference>
<dbReference type="PANTHER" id="PTHR47338">
    <property type="entry name" value="ZN(II)2CYS6 TRANSCRIPTION FACTOR (EUROFUNG)-RELATED"/>
    <property type="match status" value="1"/>
</dbReference>
<gene>
    <name evidence="8" type="ORF">CONPUDRAFT_135973</name>
</gene>
<dbReference type="SUPFAM" id="SSF57701">
    <property type="entry name" value="Zn2/Cys6 DNA-binding domain"/>
    <property type="match status" value="1"/>
</dbReference>
<dbReference type="InterPro" id="IPR036864">
    <property type="entry name" value="Zn2-C6_fun-type_DNA-bd_sf"/>
</dbReference>
<evidence type="ECO:0000256" key="3">
    <source>
        <dbReference type="ARBA" id="ARBA00023015"/>
    </source>
</evidence>
<comment type="subcellular location">
    <subcellularLocation>
        <location evidence="1">Nucleus</location>
    </subcellularLocation>
</comment>
<dbReference type="OrthoDB" id="2428527at2759"/>
<evidence type="ECO:0000256" key="6">
    <source>
        <dbReference type="SAM" id="MobiDB-lite"/>
    </source>
</evidence>
<dbReference type="Pfam" id="PF00172">
    <property type="entry name" value="Zn_clus"/>
    <property type="match status" value="1"/>
</dbReference>
<feature type="compositionally biased region" description="Low complexity" evidence="6">
    <location>
        <begin position="143"/>
        <end position="162"/>
    </location>
</feature>
<keyword evidence="3" id="KW-0805">Transcription regulation</keyword>
<dbReference type="PANTHER" id="PTHR47338:SF5">
    <property type="entry name" value="ZN(II)2CYS6 TRANSCRIPTION FACTOR (EUROFUNG)"/>
    <property type="match status" value="1"/>
</dbReference>
<dbReference type="GO" id="GO:0000981">
    <property type="term" value="F:DNA-binding transcription factor activity, RNA polymerase II-specific"/>
    <property type="evidence" value="ECO:0007669"/>
    <property type="project" value="InterPro"/>
</dbReference>
<dbReference type="OMA" id="TSCDHCR"/>
<dbReference type="GO" id="GO:0006351">
    <property type="term" value="P:DNA-templated transcription"/>
    <property type="evidence" value="ECO:0007669"/>
    <property type="project" value="InterPro"/>
</dbReference>
<dbReference type="SMART" id="SM00066">
    <property type="entry name" value="GAL4"/>
    <property type="match status" value="1"/>
</dbReference>
<feature type="compositionally biased region" description="Low complexity" evidence="6">
    <location>
        <begin position="116"/>
        <end position="134"/>
    </location>
</feature>
<feature type="domain" description="Zn(2)-C6 fungal-type" evidence="7">
    <location>
        <begin position="26"/>
        <end position="58"/>
    </location>
</feature>
<evidence type="ECO:0000256" key="1">
    <source>
        <dbReference type="ARBA" id="ARBA00004123"/>
    </source>
</evidence>
<keyword evidence="9" id="KW-1185">Reference proteome</keyword>
<keyword evidence="4" id="KW-0804">Transcription</keyword>
<dbReference type="RefSeq" id="XP_007766651.1">
    <property type="nucleotide sequence ID" value="XM_007768461.1"/>
</dbReference>
<evidence type="ECO:0000256" key="5">
    <source>
        <dbReference type="ARBA" id="ARBA00023242"/>
    </source>
</evidence>
<dbReference type="GeneID" id="19200836"/>
<dbReference type="PROSITE" id="PS50048">
    <property type="entry name" value="ZN2_CY6_FUNGAL_2"/>
    <property type="match status" value="1"/>
</dbReference>
<organism evidence="8 9">
    <name type="scientific">Coniophora puteana (strain RWD-64-598)</name>
    <name type="common">Brown rot fungus</name>
    <dbReference type="NCBI Taxonomy" id="741705"/>
    <lineage>
        <taxon>Eukaryota</taxon>
        <taxon>Fungi</taxon>
        <taxon>Dikarya</taxon>
        <taxon>Basidiomycota</taxon>
        <taxon>Agaricomycotina</taxon>
        <taxon>Agaricomycetes</taxon>
        <taxon>Agaricomycetidae</taxon>
        <taxon>Boletales</taxon>
        <taxon>Coniophorineae</taxon>
        <taxon>Coniophoraceae</taxon>
        <taxon>Coniophora</taxon>
    </lineage>
</organism>
<dbReference type="Gene3D" id="4.10.240.10">
    <property type="entry name" value="Zn(2)-C6 fungal-type DNA-binding domain"/>
    <property type="match status" value="1"/>
</dbReference>
<comment type="caution">
    <text evidence="8">The sequence shown here is derived from an EMBL/GenBank/DDBJ whole genome shotgun (WGS) entry which is preliminary data.</text>
</comment>
<dbReference type="InterPro" id="IPR001138">
    <property type="entry name" value="Zn2Cys6_DnaBD"/>
</dbReference>
<accession>A0A5M3MV94</accession>
<feature type="region of interest" description="Disordered" evidence="6">
    <location>
        <begin position="67"/>
        <end position="182"/>
    </location>
</feature>
<dbReference type="Proteomes" id="UP000053558">
    <property type="component" value="Unassembled WGS sequence"/>
</dbReference>
<dbReference type="GO" id="GO:0008270">
    <property type="term" value="F:zinc ion binding"/>
    <property type="evidence" value="ECO:0007669"/>
    <property type="project" value="InterPro"/>
</dbReference>
<evidence type="ECO:0000313" key="9">
    <source>
        <dbReference type="Proteomes" id="UP000053558"/>
    </source>
</evidence>
<protein>
    <recommendedName>
        <fullName evidence="7">Zn(2)-C6 fungal-type domain-containing protein</fullName>
    </recommendedName>
</protein>
<dbReference type="CDD" id="cd00067">
    <property type="entry name" value="GAL4"/>
    <property type="match status" value="1"/>
</dbReference>
<keyword evidence="5" id="KW-0539">Nucleus</keyword>